<feature type="transmembrane region" description="Helical" evidence="3">
    <location>
        <begin position="184"/>
        <end position="207"/>
    </location>
</feature>
<sequence>MAVMVMVFAAVYGAAAGVLVPRPAYRLAVEPGEAWRVRCPGGHPVAGPWRGWLGVGRCRSCGPYGPRAVPVALVTAVVCVLLAAATGPRPELVAWLAAAPVAVLLAVVDWRVRRLPDVLTLPLAGGAALLLGGAALGTEAAGSWGGAVLGGFALAGFYYVLYLINPAGMGLGDVKLAIGLGVTLGWYGWAILITGAFAGLLLGALYGCGVLLRRAGRAERRNDGLKQAIPYGPFMITGAFLGVLLGGAAAS</sequence>
<dbReference type="Proteomes" id="UP000011074">
    <property type="component" value="Chromosome"/>
</dbReference>
<dbReference type="Gene3D" id="1.20.120.1220">
    <property type="match status" value="1"/>
</dbReference>
<name>A0A8A1URN0_STRR1</name>
<reference evidence="5" key="3">
    <citation type="journal article" date="2021" name="bioRxiv">
        <title>Bilateral symmetry of linear streptomycete chromosomes.</title>
        <authorList>
            <person name="Algora-Gallardo L."/>
            <person name="Schniete J.K."/>
            <person name="Mark D.R."/>
            <person name="Hunter I.S."/>
            <person name="Herron P.R."/>
        </authorList>
    </citation>
    <scope>NUCLEOTIDE SEQUENCE</scope>
    <source>
        <strain evidence="5">ATCC 10970</strain>
    </source>
</reference>
<feature type="transmembrane region" description="Helical" evidence="3">
    <location>
        <begin position="118"/>
        <end position="137"/>
    </location>
</feature>
<feature type="transmembrane region" description="Helical" evidence="3">
    <location>
        <begin position="92"/>
        <end position="112"/>
    </location>
</feature>
<evidence type="ECO:0000313" key="6">
    <source>
        <dbReference type="Proteomes" id="UP000011074"/>
    </source>
</evidence>
<dbReference type="PRINTS" id="PR00864">
    <property type="entry name" value="PREPILNPTASE"/>
</dbReference>
<dbReference type="GeneID" id="66857576"/>
<keyword evidence="3" id="KW-0472">Membrane</keyword>
<evidence type="ECO:0000259" key="4">
    <source>
        <dbReference type="Pfam" id="PF01478"/>
    </source>
</evidence>
<protein>
    <submittedName>
        <fullName evidence="5">Prepilin peptidase</fullName>
    </submittedName>
</protein>
<dbReference type="InterPro" id="IPR014032">
    <property type="entry name" value="Peptidase_A24A_bac"/>
</dbReference>
<dbReference type="PANTHER" id="PTHR30487:SF0">
    <property type="entry name" value="PREPILIN LEADER PEPTIDASE_N-METHYLTRANSFERASE-RELATED"/>
    <property type="match status" value="1"/>
</dbReference>
<dbReference type="RefSeq" id="WP_086026245.1">
    <property type="nucleotide sequence ID" value="NZ_CP048261.1"/>
</dbReference>
<evidence type="ECO:0000256" key="3">
    <source>
        <dbReference type="SAM" id="Phobius"/>
    </source>
</evidence>
<feature type="transmembrane region" description="Helical" evidence="3">
    <location>
        <begin position="144"/>
        <end position="164"/>
    </location>
</feature>
<dbReference type="GO" id="GO:0005886">
    <property type="term" value="C:plasma membrane"/>
    <property type="evidence" value="ECO:0007669"/>
    <property type="project" value="TreeGrafter"/>
</dbReference>
<dbReference type="EMBL" id="CP048261">
    <property type="protein sequence ID" value="QST83223.1"/>
    <property type="molecule type" value="Genomic_DNA"/>
</dbReference>
<feature type="domain" description="Prepilin type IV endopeptidase peptidase" evidence="4">
    <location>
        <begin position="99"/>
        <end position="207"/>
    </location>
</feature>
<dbReference type="GO" id="GO:0006465">
    <property type="term" value="P:signal peptide processing"/>
    <property type="evidence" value="ECO:0007669"/>
    <property type="project" value="TreeGrafter"/>
</dbReference>
<keyword evidence="3" id="KW-0812">Transmembrane</keyword>
<evidence type="ECO:0000256" key="2">
    <source>
        <dbReference type="RuleBase" id="RU003793"/>
    </source>
</evidence>
<proteinExistence type="inferred from homology"/>
<accession>A0A8A1URN0</accession>
<evidence type="ECO:0000256" key="1">
    <source>
        <dbReference type="ARBA" id="ARBA00005801"/>
    </source>
</evidence>
<dbReference type="InterPro" id="IPR000045">
    <property type="entry name" value="Prepilin_IV_endopep_pep"/>
</dbReference>
<dbReference type="AlphaFoldDB" id="A0A8A1URN0"/>
<dbReference type="PANTHER" id="PTHR30487">
    <property type="entry name" value="TYPE 4 PREPILIN-LIKE PROTEINS LEADER PEPTIDE-PROCESSING ENZYME"/>
    <property type="match status" value="1"/>
</dbReference>
<gene>
    <name evidence="5" type="ORF">SRIM_026405</name>
</gene>
<dbReference type="Pfam" id="PF01478">
    <property type="entry name" value="Peptidase_A24"/>
    <property type="match status" value="1"/>
</dbReference>
<dbReference type="InterPro" id="IPR050882">
    <property type="entry name" value="Prepilin_peptidase/N-MTase"/>
</dbReference>
<reference evidence="5" key="2">
    <citation type="submission" date="2020-01" db="EMBL/GenBank/DDBJ databases">
        <authorList>
            <person name="Algora L."/>
            <person name="Schniete J.K."/>
            <person name="MacFadyen A."/>
            <person name="Hoskisson P.A."/>
            <person name="Hunter I.S."/>
            <person name="Herron P.R."/>
        </authorList>
    </citation>
    <scope>NUCLEOTIDE SEQUENCE</scope>
    <source>
        <strain evidence="5">ATCC 10970</strain>
    </source>
</reference>
<keyword evidence="3" id="KW-1133">Transmembrane helix</keyword>
<reference evidence="5" key="1">
    <citation type="submission" date="2012-12" db="EMBL/GenBank/DDBJ databases">
        <authorList>
            <person name="Pethick F.E."/>
            <person name="MacFadyen A.C."/>
            <person name="Tang Z."/>
            <person name="Sangal V."/>
            <person name="Tze-Tze L."/>
            <person name="Chu J."/>
            <person name="Guo M."/>
            <person name="Kirby R."/>
            <person name="Hoskisson P.A."/>
            <person name="Herron P.R."/>
            <person name="Hunter I.S."/>
        </authorList>
    </citation>
    <scope>NUCLEOTIDE SEQUENCE</scope>
    <source>
        <strain evidence="5">ATCC 10970</strain>
    </source>
</reference>
<comment type="similarity">
    <text evidence="1 2">Belongs to the peptidase A24 family.</text>
</comment>
<dbReference type="GO" id="GO:0004190">
    <property type="term" value="F:aspartic-type endopeptidase activity"/>
    <property type="evidence" value="ECO:0007669"/>
    <property type="project" value="InterPro"/>
</dbReference>
<feature type="transmembrane region" description="Helical" evidence="3">
    <location>
        <begin position="228"/>
        <end position="250"/>
    </location>
</feature>
<feature type="transmembrane region" description="Helical" evidence="3">
    <location>
        <begin position="68"/>
        <end position="85"/>
    </location>
</feature>
<evidence type="ECO:0000313" key="5">
    <source>
        <dbReference type="EMBL" id="QST83223.1"/>
    </source>
</evidence>
<organism evidence="5 6">
    <name type="scientific">Streptomyces rimosus subsp. rimosus (strain ATCC 10970 / DSM 40260 / JCM 4667 / NRRL 2234)</name>
    <dbReference type="NCBI Taxonomy" id="1265868"/>
    <lineage>
        <taxon>Bacteria</taxon>
        <taxon>Bacillati</taxon>
        <taxon>Actinomycetota</taxon>
        <taxon>Actinomycetes</taxon>
        <taxon>Kitasatosporales</taxon>
        <taxon>Streptomycetaceae</taxon>
        <taxon>Streptomyces</taxon>
    </lineage>
</organism>